<evidence type="ECO:0000256" key="5">
    <source>
        <dbReference type="ARBA" id="ARBA00022984"/>
    </source>
</evidence>
<feature type="transmembrane region" description="Helical" evidence="10">
    <location>
        <begin position="507"/>
        <end position="528"/>
    </location>
</feature>
<gene>
    <name evidence="10" type="primary">murJ</name>
</gene>
<keyword evidence="2 10" id="KW-1003">Cell membrane</keyword>
<feature type="transmembrane region" description="Helical" evidence="10">
    <location>
        <begin position="246"/>
        <end position="271"/>
    </location>
</feature>
<dbReference type="NCBIfam" id="TIGR01695">
    <property type="entry name" value="murJ_mviN"/>
    <property type="match status" value="1"/>
</dbReference>
<dbReference type="GO" id="GO:0005886">
    <property type="term" value="C:plasma membrane"/>
    <property type="evidence" value="ECO:0007669"/>
    <property type="project" value="UniProtKB-SubCell"/>
</dbReference>
<keyword evidence="6 10" id="KW-1133">Transmembrane helix</keyword>
<dbReference type="GO" id="GO:0071555">
    <property type="term" value="P:cell wall organization"/>
    <property type="evidence" value="ECO:0007669"/>
    <property type="project" value="UniProtKB-UniRule"/>
</dbReference>
<dbReference type="PANTHER" id="PTHR47019:SF1">
    <property type="entry name" value="LIPID II FLIPPASE MURJ"/>
    <property type="match status" value="1"/>
</dbReference>
<dbReference type="UniPathway" id="UPA00219"/>
<proteinExistence type="inferred from homology"/>
<dbReference type="InterPro" id="IPR004268">
    <property type="entry name" value="MurJ"/>
</dbReference>
<evidence type="ECO:0000256" key="1">
    <source>
        <dbReference type="ARBA" id="ARBA00004651"/>
    </source>
</evidence>
<feature type="transmembrane region" description="Helical" evidence="10">
    <location>
        <begin position="468"/>
        <end position="487"/>
    </location>
</feature>
<dbReference type="HAMAP" id="MF_02078">
    <property type="entry name" value="MurJ_MviN"/>
    <property type="match status" value="1"/>
</dbReference>
<dbReference type="CDD" id="cd13123">
    <property type="entry name" value="MATE_MurJ_like"/>
    <property type="match status" value="1"/>
</dbReference>
<organism evidence="12">
    <name type="scientific">uncultured Gemmatimonadales bacterium HF0200_36I24</name>
    <dbReference type="NCBI Taxonomy" id="723614"/>
    <lineage>
        <taxon>Bacteria</taxon>
        <taxon>Pseudomonadati</taxon>
        <taxon>Gemmatimonadota</taxon>
        <taxon>Gemmatimonadia</taxon>
        <taxon>Gemmatimonadales</taxon>
        <taxon>environmental samples</taxon>
    </lineage>
</organism>
<keyword evidence="4 10" id="KW-0133">Cell shape</keyword>
<comment type="similarity">
    <text evidence="9 10 11">Belongs to the MurJ/MviN family.</text>
</comment>
<dbReference type="EMBL" id="GU567980">
    <property type="protein sequence ID" value="ADI22249.1"/>
    <property type="molecule type" value="Genomic_DNA"/>
</dbReference>
<feature type="transmembrane region" description="Helical" evidence="10">
    <location>
        <begin position="283"/>
        <end position="305"/>
    </location>
</feature>
<dbReference type="Pfam" id="PF03023">
    <property type="entry name" value="MurJ"/>
    <property type="match status" value="1"/>
</dbReference>
<keyword evidence="3 10" id="KW-0812">Transmembrane</keyword>
<dbReference type="PRINTS" id="PR01806">
    <property type="entry name" value="VIRFACTRMVIN"/>
</dbReference>
<dbReference type="AlphaFoldDB" id="E7C475"/>
<dbReference type="InterPro" id="IPR051050">
    <property type="entry name" value="Lipid_II_flippase_MurJ/MviN"/>
</dbReference>
<reference evidence="12" key="1">
    <citation type="submission" date="2010-01" db="EMBL/GenBank/DDBJ databases">
        <title>Genome fragments of uncultured bacteria from the North Pacific subtropical Gyre.</title>
        <authorList>
            <person name="Pham V.D."/>
            <person name="Delong E.F."/>
        </authorList>
    </citation>
    <scope>NUCLEOTIDE SEQUENCE</scope>
</reference>
<sequence>MTQPRNSDPVMDRRPRAAFMVGAGIFFSRISGFIRDMLFAYFFGNTGLADVWRVSLKAPNVLQNLIGEGTLSASVIPVYTEFIEEGRKEDAGRFIGAVLGILMVVAGGVSLIGILLAPILVPILFFRWDPQKIELTTVMVQILFPMTAILVISAWALAILNSHRRFFVSYVAPVGWNGAIILTMVGLGFGLGWTGPELLLAVAWGAFGGGIIQLMVQVPYVVTLLEHFRISLSRGVSGINDAIRNFTPVVTARGVVNIGSMFELFLAALLVEGSVAALGYAQTLYILPISLFGMSIAASELPELSRQRKRPSEELRVQISSALERIHFLLIPSTVAFFILGDLFIGAIYQRGSFLTTDTPVVYAILAIYSLGLLASSGSRVLSTAFYAIRDTQTPARVAYFRVALSLAIGVSVMFPLDRFNSGYLSFGAVGLALGASIASWAEYMILRRKLNHALGSHGPRSEMRYRFFVASCIAGLAAVMAKWILGSNVPYKEGLIAELMADSVPWLIQPLLAVATALVFGIVYIFINARFGVNVSLRNLLRSDTGIE</sequence>
<accession>E7C475</accession>
<comment type="pathway">
    <text evidence="10">Cell wall biogenesis; peptidoglycan biosynthesis.</text>
</comment>
<keyword evidence="10 11" id="KW-0813">Transport</keyword>
<dbReference type="GO" id="GO:0015648">
    <property type="term" value="F:lipid-linked peptidoglycan transporter activity"/>
    <property type="evidence" value="ECO:0007669"/>
    <property type="project" value="UniProtKB-UniRule"/>
</dbReference>
<feature type="transmembrane region" description="Helical" evidence="10">
    <location>
        <begin position="21"/>
        <end position="42"/>
    </location>
</feature>
<comment type="subcellular location">
    <subcellularLocation>
        <location evidence="1 10">Cell membrane</location>
        <topology evidence="1 10">Multi-pass membrane protein</topology>
    </subcellularLocation>
</comment>
<evidence type="ECO:0000256" key="2">
    <source>
        <dbReference type="ARBA" id="ARBA00022475"/>
    </source>
</evidence>
<protein>
    <recommendedName>
        <fullName evidence="10">Probable lipid II flippase MurJ</fullName>
    </recommendedName>
</protein>
<keyword evidence="10 11" id="KW-0961">Cell wall biogenesis/degradation</keyword>
<evidence type="ECO:0000256" key="7">
    <source>
        <dbReference type="ARBA" id="ARBA00023136"/>
    </source>
</evidence>
<dbReference type="GO" id="GO:0008360">
    <property type="term" value="P:regulation of cell shape"/>
    <property type="evidence" value="ECO:0007669"/>
    <property type="project" value="UniProtKB-UniRule"/>
</dbReference>
<feature type="transmembrane region" description="Helical" evidence="10">
    <location>
        <begin position="399"/>
        <end position="417"/>
    </location>
</feature>
<comment type="function">
    <text evidence="8 10 11">Involved in peptidoglycan biosynthesis. Transports lipid-linked peptidoglycan precursors from the inner to the outer leaflet of the cytoplasmic membrane.</text>
</comment>
<evidence type="ECO:0000256" key="8">
    <source>
        <dbReference type="ARBA" id="ARBA00060041"/>
    </source>
</evidence>
<evidence type="ECO:0000256" key="9">
    <source>
        <dbReference type="ARBA" id="ARBA00061532"/>
    </source>
</evidence>
<feature type="transmembrane region" description="Helical" evidence="10">
    <location>
        <begin position="167"/>
        <end position="192"/>
    </location>
</feature>
<keyword evidence="7 10" id="KW-0472">Membrane</keyword>
<feature type="transmembrane region" description="Helical" evidence="10">
    <location>
        <begin position="326"/>
        <end position="349"/>
    </location>
</feature>
<dbReference type="PIRSF" id="PIRSF002869">
    <property type="entry name" value="MviN"/>
    <property type="match status" value="1"/>
</dbReference>
<evidence type="ECO:0000256" key="11">
    <source>
        <dbReference type="PIRNR" id="PIRNR002869"/>
    </source>
</evidence>
<evidence type="ECO:0000256" key="3">
    <source>
        <dbReference type="ARBA" id="ARBA00022692"/>
    </source>
</evidence>
<dbReference type="GO" id="GO:0034204">
    <property type="term" value="P:lipid translocation"/>
    <property type="evidence" value="ECO:0007669"/>
    <property type="project" value="TreeGrafter"/>
</dbReference>
<feature type="transmembrane region" description="Helical" evidence="10">
    <location>
        <begin position="423"/>
        <end position="447"/>
    </location>
</feature>
<name>E7C475_9BACT</name>
<evidence type="ECO:0000256" key="10">
    <source>
        <dbReference type="HAMAP-Rule" id="MF_02078"/>
    </source>
</evidence>
<dbReference type="PANTHER" id="PTHR47019">
    <property type="entry name" value="LIPID II FLIPPASE MURJ"/>
    <property type="match status" value="1"/>
</dbReference>
<keyword evidence="5 10" id="KW-0573">Peptidoglycan synthesis</keyword>
<feature type="transmembrane region" description="Helical" evidence="10">
    <location>
        <begin position="94"/>
        <end position="126"/>
    </location>
</feature>
<evidence type="ECO:0000313" key="12">
    <source>
        <dbReference type="EMBL" id="ADI22249.1"/>
    </source>
</evidence>
<feature type="transmembrane region" description="Helical" evidence="10">
    <location>
        <begin position="361"/>
        <end position="387"/>
    </location>
</feature>
<evidence type="ECO:0000256" key="6">
    <source>
        <dbReference type="ARBA" id="ARBA00022989"/>
    </source>
</evidence>
<evidence type="ECO:0000256" key="4">
    <source>
        <dbReference type="ARBA" id="ARBA00022960"/>
    </source>
</evidence>
<feature type="transmembrane region" description="Helical" evidence="10">
    <location>
        <begin position="198"/>
        <end position="225"/>
    </location>
</feature>
<dbReference type="GO" id="GO:0009252">
    <property type="term" value="P:peptidoglycan biosynthetic process"/>
    <property type="evidence" value="ECO:0007669"/>
    <property type="project" value="UniProtKB-UniRule"/>
</dbReference>
<feature type="transmembrane region" description="Helical" evidence="10">
    <location>
        <begin position="138"/>
        <end position="160"/>
    </location>
</feature>